<protein>
    <recommendedName>
        <fullName evidence="2">DUF6438 domain-containing protein</fullName>
    </recommendedName>
</protein>
<evidence type="ECO:0000313" key="4">
    <source>
        <dbReference type="Proteomes" id="UP000199072"/>
    </source>
</evidence>
<dbReference type="AlphaFoldDB" id="A0A1G6TEG3"/>
<dbReference type="InterPro" id="IPR045497">
    <property type="entry name" value="DUF6438"/>
</dbReference>
<reference evidence="3 4" key="1">
    <citation type="submission" date="2016-10" db="EMBL/GenBank/DDBJ databases">
        <authorList>
            <person name="de Groot N.N."/>
        </authorList>
    </citation>
    <scope>NUCLEOTIDE SEQUENCE [LARGE SCALE GENOMIC DNA]</scope>
    <source>
        <strain evidence="3 4">47C3B</strain>
    </source>
</reference>
<feature type="chain" id="PRO_5011585661" description="DUF6438 domain-containing protein" evidence="1">
    <location>
        <begin position="23"/>
        <end position="263"/>
    </location>
</feature>
<dbReference type="STRING" id="1391627.SAMN05216464_101270"/>
<feature type="signal peptide" evidence="1">
    <location>
        <begin position="1"/>
        <end position="22"/>
    </location>
</feature>
<evidence type="ECO:0000256" key="1">
    <source>
        <dbReference type="SAM" id="SignalP"/>
    </source>
</evidence>
<dbReference type="Proteomes" id="UP000199072">
    <property type="component" value="Unassembled WGS sequence"/>
</dbReference>
<gene>
    <name evidence="3" type="ORF">SAMN05216464_101270</name>
</gene>
<evidence type="ECO:0000259" key="2">
    <source>
        <dbReference type="Pfam" id="PF20033"/>
    </source>
</evidence>
<keyword evidence="4" id="KW-1185">Reference proteome</keyword>
<evidence type="ECO:0000313" key="3">
    <source>
        <dbReference type="EMBL" id="SDD27419.1"/>
    </source>
</evidence>
<organism evidence="3 4">
    <name type="scientific">Mucilaginibacter pineti</name>
    <dbReference type="NCBI Taxonomy" id="1391627"/>
    <lineage>
        <taxon>Bacteria</taxon>
        <taxon>Pseudomonadati</taxon>
        <taxon>Bacteroidota</taxon>
        <taxon>Sphingobacteriia</taxon>
        <taxon>Sphingobacteriales</taxon>
        <taxon>Sphingobacteriaceae</taxon>
        <taxon>Mucilaginibacter</taxon>
    </lineage>
</organism>
<dbReference type="EMBL" id="FNAI01000001">
    <property type="protein sequence ID" value="SDD27419.1"/>
    <property type="molecule type" value="Genomic_DNA"/>
</dbReference>
<sequence>MQMSKRGSVLLVFVLMWNLSSAQKVQLDSIRWITKSLGYLYFSQGHINYNFDGIDGSKSKYAIVKDTLIMSDIYTSSADKFSKKHRDDFKFLIRNITPSRLYLKAIDPNAIKLAGNITYEFTNFKNSYDKDIKFSKLSFLSSTCYGDCPQLGIEILANGDYKLKAGEHVGNYSGTYTGKLSAAQLDTLNYLLKHSELKKMADWEQTGTVADAPNYYFAIEYTNTKKKLSITTNKPPMNVTDLISFMIRSYKSVTLRKVQEKAN</sequence>
<feature type="domain" description="DUF6438" evidence="2">
    <location>
        <begin position="136"/>
        <end position="246"/>
    </location>
</feature>
<proteinExistence type="predicted"/>
<accession>A0A1G6TEG3</accession>
<name>A0A1G6TEG3_9SPHI</name>
<keyword evidence="1" id="KW-0732">Signal</keyword>
<dbReference type="Pfam" id="PF20033">
    <property type="entry name" value="DUF6438"/>
    <property type="match status" value="1"/>
</dbReference>